<dbReference type="EMBL" id="BQNB010010614">
    <property type="protein sequence ID" value="GJS79674.1"/>
    <property type="molecule type" value="Genomic_DNA"/>
</dbReference>
<reference evidence="1" key="1">
    <citation type="journal article" date="2022" name="Int. J. Mol. Sci.">
        <title>Draft Genome of Tanacetum Coccineum: Genomic Comparison of Closely Related Tanacetum-Family Plants.</title>
        <authorList>
            <person name="Yamashiro T."/>
            <person name="Shiraishi A."/>
            <person name="Nakayama K."/>
            <person name="Satake H."/>
        </authorList>
    </citation>
    <scope>NUCLEOTIDE SEQUENCE</scope>
</reference>
<name>A0ABQ4YP66_9ASTR</name>
<dbReference type="Gene3D" id="2.40.70.10">
    <property type="entry name" value="Acid Proteases"/>
    <property type="match status" value="1"/>
</dbReference>
<dbReference type="InterPro" id="IPR021109">
    <property type="entry name" value="Peptidase_aspartic_dom_sf"/>
</dbReference>
<dbReference type="PANTHER" id="PTHR33067">
    <property type="entry name" value="RNA-DIRECTED DNA POLYMERASE-RELATED"/>
    <property type="match status" value="1"/>
</dbReference>
<proteinExistence type="predicted"/>
<sequence>MAESAKRRDENFNLIKEIQASTDAAIQNQRSSIKALEIQIGQMSLGELAPTKLIIELADRTIKSPKGIAENVLVGIDKFVFLVDFVFLDMPEDIKVPLILRRPFLSTAQAKIDVFKRRITLRVGDDKIMFKNDKPTSNIIKRVFALGLRERMKLDLEARLMGEALILNRSLDPMYGDYIKLNDLNEPLELRRNQVEYLGPMIEDGEVIDKPMEDIVETRNDDNEISNGIDEYPSFCDFDWKIHIDCAYNLQFSCMIVMENMDAYRDEEMGDVIVGKPFCRETYVKARRFDGMINIYNGHDSVILSNGAITSEV</sequence>
<evidence type="ECO:0000313" key="1">
    <source>
        <dbReference type="EMBL" id="GJS79674.1"/>
    </source>
</evidence>
<evidence type="ECO:0000313" key="2">
    <source>
        <dbReference type="Proteomes" id="UP001151760"/>
    </source>
</evidence>
<comment type="caution">
    <text evidence="1">The sequence shown here is derived from an EMBL/GenBank/DDBJ whole genome shotgun (WGS) entry which is preliminary data.</text>
</comment>
<organism evidence="1 2">
    <name type="scientific">Tanacetum coccineum</name>
    <dbReference type="NCBI Taxonomy" id="301880"/>
    <lineage>
        <taxon>Eukaryota</taxon>
        <taxon>Viridiplantae</taxon>
        <taxon>Streptophyta</taxon>
        <taxon>Embryophyta</taxon>
        <taxon>Tracheophyta</taxon>
        <taxon>Spermatophyta</taxon>
        <taxon>Magnoliopsida</taxon>
        <taxon>eudicotyledons</taxon>
        <taxon>Gunneridae</taxon>
        <taxon>Pentapetalae</taxon>
        <taxon>asterids</taxon>
        <taxon>campanulids</taxon>
        <taxon>Asterales</taxon>
        <taxon>Asteraceae</taxon>
        <taxon>Asteroideae</taxon>
        <taxon>Anthemideae</taxon>
        <taxon>Anthemidinae</taxon>
        <taxon>Tanacetum</taxon>
    </lineage>
</organism>
<protein>
    <submittedName>
        <fullName evidence="1">Uncharacterized mitochondrial protein-like protein</fullName>
    </submittedName>
</protein>
<keyword evidence="2" id="KW-1185">Reference proteome</keyword>
<gene>
    <name evidence="1" type="ORF">Tco_0729555</name>
</gene>
<dbReference type="Proteomes" id="UP001151760">
    <property type="component" value="Unassembled WGS sequence"/>
</dbReference>
<accession>A0ABQ4YP66</accession>
<dbReference type="PANTHER" id="PTHR33067:SF35">
    <property type="entry name" value="ASPARTIC PEPTIDASE DDI1-TYPE DOMAIN-CONTAINING PROTEIN"/>
    <property type="match status" value="1"/>
</dbReference>
<reference evidence="1" key="2">
    <citation type="submission" date="2022-01" db="EMBL/GenBank/DDBJ databases">
        <authorList>
            <person name="Yamashiro T."/>
            <person name="Shiraishi A."/>
            <person name="Satake H."/>
            <person name="Nakayama K."/>
        </authorList>
    </citation>
    <scope>NUCLEOTIDE SEQUENCE</scope>
</reference>